<dbReference type="InterPro" id="IPR001789">
    <property type="entry name" value="Sig_transdc_resp-reg_receiver"/>
</dbReference>
<dbReference type="PRINTS" id="PR00032">
    <property type="entry name" value="HTHARAC"/>
</dbReference>
<evidence type="ECO:0000313" key="11">
    <source>
        <dbReference type="EMBL" id="MBB3151870.1"/>
    </source>
</evidence>
<keyword evidence="2" id="KW-0963">Cytoplasm</keyword>
<dbReference type="PROSITE" id="PS50110">
    <property type="entry name" value="RESPONSE_REGULATORY"/>
    <property type="match status" value="1"/>
</dbReference>
<dbReference type="InterPro" id="IPR051552">
    <property type="entry name" value="HptR"/>
</dbReference>
<dbReference type="AlphaFoldDB" id="A0A7W5G9N0"/>
<evidence type="ECO:0000256" key="6">
    <source>
        <dbReference type="ARBA" id="ARBA00023125"/>
    </source>
</evidence>
<accession>A0A7W5G9N0</accession>
<reference evidence="11 12" key="1">
    <citation type="submission" date="2020-08" db="EMBL/GenBank/DDBJ databases">
        <title>Genomic Encyclopedia of Type Strains, Phase III (KMG-III): the genomes of soil and plant-associated and newly described type strains.</title>
        <authorList>
            <person name="Whitman W."/>
        </authorList>
    </citation>
    <scope>NUCLEOTIDE SEQUENCE [LARGE SCALE GENOMIC DNA]</scope>
    <source>
        <strain evidence="11 12">CECT 8234</strain>
    </source>
</reference>
<feature type="domain" description="HTH araC/xylS-type" evidence="9">
    <location>
        <begin position="443"/>
        <end position="541"/>
    </location>
</feature>
<evidence type="ECO:0000256" key="1">
    <source>
        <dbReference type="ARBA" id="ARBA00004496"/>
    </source>
</evidence>
<dbReference type="PANTHER" id="PTHR42713">
    <property type="entry name" value="HISTIDINE KINASE-RELATED"/>
    <property type="match status" value="1"/>
</dbReference>
<gene>
    <name evidence="11" type="ORF">FHS16_001916</name>
</gene>
<dbReference type="Proteomes" id="UP000518605">
    <property type="component" value="Unassembled WGS sequence"/>
</dbReference>
<dbReference type="CDD" id="cd17536">
    <property type="entry name" value="REC_YesN-like"/>
    <property type="match status" value="1"/>
</dbReference>
<keyword evidence="12" id="KW-1185">Reference proteome</keyword>
<protein>
    <submittedName>
        <fullName evidence="11">Two-component system response regulator YesN</fullName>
    </submittedName>
</protein>
<comment type="subcellular location">
    <subcellularLocation>
        <location evidence="1">Cytoplasm</location>
    </subcellularLocation>
</comment>
<evidence type="ECO:0000256" key="2">
    <source>
        <dbReference type="ARBA" id="ARBA00022490"/>
    </source>
</evidence>
<sequence length="541" mass="62333">MISLLIVDDQKHQVDSLATTMPWEQYGITKIHTAYSGQSASEIIRTHPIDILITDIRMPGISGLELIEYANEQNKKVDCILLTGYAEFEYAKQAIELHAIYYLIKPVRDEVLLDAISKIVDKRQNERQQHQIFEYATSIVHQNLPLLKENLLLELLQNTDISINQLTDKLDMYRIPIAYGQLVKMAAIKLDPYFYESYGAADMKLLQFAVLNMAEELLSEPFHIWACIAPQGHLIMLLLPKLKEGQSDVQWDSAQENIWLSLANKLTENVDYYLKGQITVYVSNPAQFPEEIHSAYSSIVSKLMKSNQQRGMIVSAHQPTPDRDIKPLRSLYEQPLLLRLMDTGNREKLNLKLSDIFAELEHSQSDSHAHLREAYLHMLSCFTYLAHKKGKVLEDIIGTASNRAEHNVIHSAKLLKAWSLVILDALFDEGPLHVDDNHRQLVNKIHSFIEQHLGTDVTLQSIGDSVYLNAIYLSQIYKEITGENLSEYILRVRMEKAKILLEQSSYRIYEITERVGYQSSQHFIRTFKKYYGVTPEIYRKR</sequence>
<dbReference type="GO" id="GO:0005737">
    <property type="term" value="C:cytoplasm"/>
    <property type="evidence" value="ECO:0007669"/>
    <property type="project" value="UniProtKB-SubCell"/>
</dbReference>
<dbReference type="EMBL" id="JACHXW010000004">
    <property type="protein sequence ID" value="MBB3151870.1"/>
    <property type="molecule type" value="Genomic_DNA"/>
</dbReference>
<feature type="domain" description="Response regulatory" evidence="10">
    <location>
        <begin position="3"/>
        <end position="120"/>
    </location>
</feature>
<keyword evidence="5" id="KW-0805">Transcription regulation</keyword>
<evidence type="ECO:0000256" key="3">
    <source>
        <dbReference type="ARBA" id="ARBA00022553"/>
    </source>
</evidence>
<evidence type="ECO:0000259" key="9">
    <source>
        <dbReference type="PROSITE" id="PS01124"/>
    </source>
</evidence>
<evidence type="ECO:0000256" key="7">
    <source>
        <dbReference type="ARBA" id="ARBA00023163"/>
    </source>
</evidence>
<keyword evidence="6" id="KW-0238">DNA-binding</keyword>
<name>A0A7W5G9N0_9BACL</name>
<keyword evidence="4" id="KW-0902">Two-component regulatory system</keyword>
<evidence type="ECO:0000256" key="8">
    <source>
        <dbReference type="PROSITE-ProRule" id="PRU00169"/>
    </source>
</evidence>
<dbReference type="Gene3D" id="1.10.10.60">
    <property type="entry name" value="Homeodomain-like"/>
    <property type="match status" value="2"/>
</dbReference>
<keyword evidence="7" id="KW-0804">Transcription</keyword>
<dbReference type="PROSITE" id="PS00041">
    <property type="entry name" value="HTH_ARAC_FAMILY_1"/>
    <property type="match status" value="1"/>
</dbReference>
<dbReference type="SUPFAM" id="SSF52172">
    <property type="entry name" value="CheY-like"/>
    <property type="match status" value="1"/>
</dbReference>
<feature type="modified residue" description="4-aspartylphosphate" evidence="8">
    <location>
        <position position="55"/>
    </location>
</feature>
<dbReference type="Pfam" id="PF12833">
    <property type="entry name" value="HTH_18"/>
    <property type="match status" value="1"/>
</dbReference>
<evidence type="ECO:0000313" key="12">
    <source>
        <dbReference type="Proteomes" id="UP000518605"/>
    </source>
</evidence>
<dbReference type="GO" id="GO:0000160">
    <property type="term" value="P:phosphorelay signal transduction system"/>
    <property type="evidence" value="ECO:0007669"/>
    <property type="project" value="UniProtKB-KW"/>
</dbReference>
<evidence type="ECO:0000256" key="5">
    <source>
        <dbReference type="ARBA" id="ARBA00023015"/>
    </source>
</evidence>
<dbReference type="PANTHER" id="PTHR42713:SF3">
    <property type="entry name" value="TRANSCRIPTIONAL REGULATORY PROTEIN HPTR"/>
    <property type="match status" value="1"/>
</dbReference>
<dbReference type="GO" id="GO:0003700">
    <property type="term" value="F:DNA-binding transcription factor activity"/>
    <property type="evidence" value="ECO:0007669"/>
    <property type="project" value="InterPro"/>
</dbReference>
<organism evidence="11 12">
    <name type="scientific">Paenibacillus endophyticus</name>
    <dbReference type="NCBI Taxonomy" id="1294268"/>
    <lineage>
        <taxon>Bacteria</taxon>
        <taxon>Bacillati</taxon>
        <taxon>Bacillota</taxon>
        <taxon>Bacilli</taxon>
        <taxon>Bacillales</taxon>
        <taxon>Paenibacillaceae</taxon>
        <taxon>Paenibacillus</taxon>
    </lineage>
</organism>
<dbReference type="InterPro" id="IPR009057">
    <property type="entry name" value="Homeodomain-like_sf"/>
</dbReference>
<dbReference type="SUPFAM" id="SSF46689">
    <property type="entry name" value="Homeodomain-like"/>
    <property type="match status" value="2"/>
</dbReference>
<dbReference type="InterPro" id="IPR018062">
    <property type="entry name" value="HTH_AraC-typ_CS"/>
</dbReference>
<dbReference type="RefSeq" id="WP_183561198.1">
    <property type="nucleotide sequence ID" value="NZ_CBCSLB010000008.1"/>
</dbReference>
<comment type="caution">
    <text evidence="11">The sequence shown here is derived from an EMBL/GenBank/DDBJ whole genome shotgun (WGS) entry which is preliminary data.</text>
</comment>
<evidence type="ECO:0000259" key="10">
    <source>
        <dbReference type="PROSITE" id="PS50110"/>
    </source>
</evidence>
<dbReference type="SMART" id="SM00448">
    <property type="entry name" value="REC"/>
    <property type="match status" value="1"/>
</dbReference>
<dbReference type="InterPro" id="IPR018060">
    <property type="entry name" value="HTH_AraC"/>
</dbReference>
<dbReference type="SMART" id="SM00342">
    <property type="entry name" value="HTH_ARAC"/>
    <property type="match status" value="1"/>
</dbReference>
<dbReference type="Pfam" id="PF00072">
    <property type="entry name" value="Response_reg"/>
    <property type="match status" value="1"/>
</dbReference>
<evidence type="ECO:0000256" key="4">
    <source>
        <dbReference type="ARBA" id="ARBA00023012"/>
    </source>
</evidence>
<proteinExistence type="predicted"/>
<dbReference type="InterPro" id="IPR020449">
    <property type="entry name" value="Tscrpt_reg_AraC-type_HTH"/>
</dbReference>
<dbReference type="InterPro" id="IPR011006">
    <property type="entry name" value="CheY-like_superfamily"/>
</dbReference>
<keyword evidence="3 8" id="KW-0597">Phosphoprotein</keyword>
<dbReference type="GO" id="GO:0043565">
    <property type="term" value="F:sequence-specific DNA binding"/>
    <property type="evidence" value="ECO:0007669"/>
    <property type="project" value="InterPro"/>
</dbReference>
<dbReference type="Gene3D" id="3.40.50.2300">
    <property type="match status" value="1"/>
</dbReference>
<dbReference type="PROSITE" id="PS01124">
    <property type="entry name" value="HTH_ARAC_FAMILY_2"/>
    <property type="match status" value="1"/>
</dbReference>